<keyword evidence="1" id="KW-0732">Signal</keyword>
<dbReference type="AlphaFoldDB" id="A0A9D4UTB6"/>
<dbReference type="Gene3D" id="1.10.110.10">
    <property type="entry name" value="Plant lipid-transfer and hydrophobic proteins"/>
    <property type="match status" value="1"/>
</dbReference>
<sequence>MAADLATIVKVLNMTIVGALLVLAFSSEEVAGAPPSNNDASRCNYIMDYLSPCNPYIASSNPTSQPSSQCCSALQAVDVSCMCSFVTGPSIPNVDKSRALGLPQACNLPIGDLAQINNIAECTSG</sequence>
<evidence type="ECO:0000313" key="4">
    <source>
        <dbReference type="Proteomes" id="UP000886520"/>
    </source>
</evidence>
<dbReference type="InterPro" id="IPR039265">
    <property type="entry name" value="DIR1-like"/>
</dbReference>
<evidence type="ECO:0000256" key="1">
    <source>
        <dbReference type="SAM" id="SignalP"/>
    </source>
</evidence>
<dbReference type="EMBL" id="JABFUD020000011">
    <property type="protein sequence ID" value="KAI5073484.1"/>
    <property type="molecule type" value="Genomic_DNA"/>
</dbReference>
<accession>A0A9D4UTB6</accession>
<dbReference type="SMART" id="SM00499">
    <property type="entry name" value="AAI"/>
    <property type="match status" value="1"/>
</dbReference>
<dbReference type="PANTHER" id="PTHR33122:SF13">
    <property type="entry name" value="BIFUNCTIONAL INHIBITOR_LIPID-TRANSFER PROTEIN_SEED STORAGE 2S ALBUMIN SUPERFAMILY PROTEIN"/>
    <property type="match status" value="1"/>
</dbReference>
<name>A0A9D4UTB6_ADICA</name>
<protein>
    <recommendedName>
        <fullName evidence="2">Bifunctional inhibitor/plant lipid transfer protein/seed storage helical domain-containing protein</fullName>
    </recommendedName>
</protein>
<dbReference type="Pfam" id="PF14368">
    <property type="entry name" value="LTP_2"/>
    <property type="match status" value="1"/>
</dbReference>
<dbReference type="PANTHER" id="PTHR33122">
    <property type="entry name" value="LIPID BINDING PROTEIN-RELATED"/>
    <property type="match status" value="1"/>
</dbReference>
<feature type="domain" description="Bifunctional inhibitor/plant lipid transfer protein/seed storage helical" evidence="2">
    <location>
        <begin position="43"/>
        <end position="122"/>
    </location>
</feature>
<dbReference type="SUPFAM" id="SSF47699">
    <property type="entry name" value="Bifunctional inhibitor/lipid-transfer protein/seed storage 2S albumin"/>
    <property type="match status" value="1"/>
</dbReference>
<evidence type="ECO:0000259" key="2">
    <source>
        <dbReference type="SMART" id="SM00499"/>
    </source>
</evidence>
<evidence type="ECO:0000313" key="3">
    <source>
        <dbReference type="EMBL" id="KAI5073484.1"/>
    </source>
</evidence>
<gene>
    <name evidence="3" type="ORF">GOP47_0011497</name>
</gene>
<dbReference type="Proteomes" id="UP000886520">
    <property type="component" value="Chromosome 11"/>
</dbReference>
<dbReference type="GO" id="GO:0005504">
    <property type="term" value="F:fatty acid binding"/>
    <property type="evidence" value="ECO:0007669"/>
    <property type="project" value="InterPro"/>
</dbReference>
<comment type="caution">
    <text evidence="3">The sequence shown here is derived from an EMBL/GenBank/DDBJ whole genome shotgun (WGS) entry which is preliminary data.</text>
</comment>
<keyword evidence="4" id="KW-1185">Reference proteome</keyword>
<organism evidence="3 4">
    <name type="scientific">Adiantum capillus-veneris</name>
    <name type="common">Maidenhair fern</name>
    <dbReference type="NCBI Taxonomy" id="13818"/>
    <lineage>
        <taxon>Eukaryota</taxon>
        <taxon>Viridiplantae</taxon>
        <taxon>Streptophyta</taxon>
        <taxon>Embryophyta</taxon>
        <taxon>Tracheophyta</taxon>
        <taxon>Polypodiopsida</taxon>
        <taxon>Polypodiidae</taxon>
        <taxon>Polypodiales</taxon>
        <taxon>Pteridineae</taxon>
        <taxon>Pteridaceae</taxon>
        <taxon>Vittarioideae</taxon>
        <taxon>Adiantum</taxon>
    </lineage>
</organism>
<dbReference type="InterPro" id="IPR016140">
    <property type="entry name" value="Bifunc_inhib/LTP/seed_store"/>
</dbReference>
<dbReference type="OrthoDB" id="643149at2759"/>
<feature type="chain" id="PRO_5038671185" description="Bifunctional inhibitor/plant lipid transfer protein/seed storage helical domain-containing protein" evidence="1">
    <location>
        <begin position="33"/>
        <end position="125"/>
    </location>
</feature>
<proteinExistence type="predicted"/>
<dbReference type="GO" id="GO:0009627">
    <property type="term" value="P:systemic acquired resistance"/>
    <property type="evidence" value="ECO:0007669"/>
    <property type="project" value="InterPro"/>
</dbReference>
<feature type="signal peptide" evidence="1">
    <location>
        <begin position="1"/>
        <end position="32"/>
    </location>
</feature>
<reference evidence="3" key="1">
    <citation type="submission" date="2021-01" db="EMBL/GenBank/DDBJ databases">
        <title>Adiantum capillus-veneris genome.</title>
        <authorList>
            <person name="Fang Y."/>
            <person name="Liao Q."/>
        </authorList>
    </citation>
    <scope>NUCLEOTIDE SEQUENCE</scope>
    <source>
        <strain evidence="3">H3</strain>
        <tissue evidence="3">Leaf</tissue>
    </source>
</reference>
<dbReference type="InterPro" id="IPR036312">
    <property type="entry name" value="Bifun_inhib/LTP/seed_sf"/>
</dbReference>